<proteinExistence type="predicted"/>
<evidence type="ECO:0000313" key="3">
    <source>
        <dbReference type="EMBL" id="GEU79979.1"/>
    </source>
</evidence>
<feature type="transmembrane region" description="Helical" evidence="2">
    <location>
        <begin position="12"/>
        <end position="31"/>
    </location>
</feature>
<dbReference type="AlphaFoldDB" id="A0A6L2N310"/>
<reference evidence="3" key="1">
    <citation type="journal article" date="2019" name="Sci. Rep.">
        <title>Draft genome of Tanacetum cinerariifolium, the natural source of mosquito coil.</title>
        <authorList>
            <person name="Yamashiro T."/>
            <person name="Shiraishi A."/>
            <person name="Satake H."/>
            <person name="Nakayama K."/>
        </authorList>
    </citation>
    <scope>NUCLEOTIDE SEQUENCE</scope>
</reference>
<dbReference type="InterPro" id="IPR021109">
    <property type="entry name" value="Peptidase_aspartic_dom_sf"/>
</dbReference>
<organism evidence="3">
    <name type="scientific">Tanacetum cinerariifolium</name>
    <name type="common">Dalmatian daisy</name>
    <name type="synonym">Chrysanthemum cinerariifolium</name>
    <dbReference type="NCBI Taxonomy" id="118510"/>
    <lineage>
        <taxon>Eukaryota</taxon>
        <taxon>Viridiplantae</taxon>
        <taxon>Streptophyta</taxon>
        <taxon>Embryophyta</taxon>
        <taxon>Tracheophyta</taxon>
        <taxon>Spermatophyta</taxon>
        <taxon>Magnoliopsida</taxon>
        <taxon>eudicotyledons</taxon>
        <taxon>Gunneridae</taxon>
        <taxon>Pentapetalae</taxon>
        <taxon>asterids</taxon>
        <taxon>campanulids</taxon>
        <taxon>Asterales</taxon>
        <taxon>Asteraceae</taxon>
        <taxon>Asteroideae</taxon>
        <taxon>Anthemideae</taxon>
        <taxon>Anthemidinae</taxon>
        <taxon>Tanacetum</taxon>
    </lineage>
</organism>
<feature type="non-terminal residue" evidence="3">
    <location>
        <position position="1"/>
    </location>
</feature>
<feature type="region of interest" description="Disordered" evidence="1">
    <location>
        <begin position="167"/>
        <end position="189"/>
    </location>
</feature>
<comment type="caution">
    <text evidence="3">The sequence shown here is derived from an EMBL/GenBank/DDBJ whole genome shotgun (WGS) entry which is preliminary data.</text>
</comment>
<name>A0A6L2N310_TANCI</name>
<dbReference type="EMBL" id="BKCJ010007987">
    <property type="protein sequence ID" value="GEU79979.1"/>
    <property type="molecule type" value="Genomic_DNA"/>
</dbReference>
<dbReference type="Gene3D" id="2.40.70.10">
    <property type="entry name" value="Acid Proteases"/>
    <property type="match status" value="1"/>
</dbReference>
<dbReference type="PANTHER" id="PTHR31286">
    <property type="entry name" value="GLYCINE-RICH CELL WALL STRUCTURAL PROTEIN 1.8-LIKE"/>
    <property type="match status" value="1"/>
</dbReference>
<protein>
    <submittedName>
        <fullName evidence="3">Uncharacterized protein</fullName>
    </submittedName>
</protein>
<keyword evidence="2" id="KW-0472">Membrane</keyword>
<sequence>VYSCIMFRHLSELVGIPLLFLILIHLIRISYDIRLAAECYKSGIRARLRPVEARLRPVEPRLRPVEPRWSAHVDPPSKFRVLLSPMKNMVIIDHEYQKCLLLFDDKIRFANLLPLDMSDFDISLGMNWLADHRAPIVCHTKRVIFGIICVEDETRFFELKREWGRKGCERKKQGDGGTHSLGNSGAQSDMGAARISNTVDDEDITPSVVDMTVEMGKQNSLDDTTVPESFPPLSTPVTTTAANAPGKSSYANITGKPSRKKVSVLTLFTPGGNGIDVVVPVDSIRAISERFVNTAYGSSTGLFSFQFSFIDGLDAMLENGPWFIQNNPLILKKWHLYENLLKEDVSTVPVWVKLHGVLVTAFSEDGLSVIATKLGTPLMLDSYTSNMCMQSWGKSSYARVMIELRAD</sequence>
<dbReference type="Pfam" id="PF08284">
    <property type="entry name" value="RVP_2"/>
    <property type="match status" value="1"/>
</dbReference>
<evidence type="ECO:0000256" key="2">
    <source>
        <dbReference type="SAM" id="Phobius"/>
    </source>
</evidence>
<evidence type="ECO:0000256" key="1">
    <source>
        <dbReference type="SAM" id="MobiDB-lite"/>
    </source>
</evidence>
<keyword evidence="2" id="KW-0812">Transmembrane</keyword>
<dbReference type="PANTHER" id="PTHR31286:SF99">
    <property type="entry name" value="DUF4283 DOMAIN-CONTAINING PROTEIN"/>
    <property type="match status" value="1"/>
</dbReference>
<dbReference type="InterPro" id="IPR040256">
    <property type="entry name" value="At4g02000-like"/>
</dbReference>
<gene>
    <name evidence="3" type="ORF">Tci_051957</name>
</gene>
<keyword evidence="2" id="KW-1133">Transmembrane helix</keyword>
<accession>A0A6L2N310</accession>